<dbReference type="SUPFAM" id="SSF64602">
    <property type="entry name" value="F1 ATPase inhibitor, IF1, C-terminal domain"/>
    <property type="match status" value="1"/>
</dbReference>
<keyword evidence="3" id="KW-1185">Reference proteome</keyword>
<sequence length="80" mass="9448">MALRSAKLCSLWNKHFVRCIGFGELGSGSGKQLEQLALLRKEIEKEVEHHEKQKKTHEDAVARHKRRIAELEEQEKKWRE</sequence>
<organism evidence="4">
    <name type="scientific">Enterobius vermicularis</name>
    <name type="common">Human pinworm</name>
    <dbReference type="NCBI Taxonomy" id="51028"/>
    <lineage>
        <taxon>Eukaryota</taxon>
        <taxon>Metazoa</taxon>
        <taxon>Ecdysozoa</taxon>
        <taxon>Nematoda</taxon>
        <taxon>Chromadorea</taxon>
        <taxon>Rhabditida</taxon>
        <taxon>Spirurina</taxon>
        <taxon>Oxyuridomorpha</taxon>
        <taxon>Oxyuroidea</taxon>
        <taxon>Oxyuridae</taxon>
        <taxon>Enterobius</taxon>
    </lineage>
</organism>
<dbReference type="EMBL" id="UXUI01009377">
    <property type="protein sequence ID" value="VDD93591.1"/>
    <property type="molecule type" value="Genomic_DNA"/>
</dbReference>
<accession>A0A0N4VE09</accession>
<protein>
    <submittedName>
        <fullName evidence="4">ATP synthase F1 subunit epsilon</fullName>
    </submittedName>
</protein>
<proteinExistence type="predicted"/>
<dbReference type="Gene3D" id="1.20.5.500">
    <property type="entry name" value="Single helix bin"/>
    <property type="match status" value="1"/>
</dbReference>
<keyword evidence="1" id="KW-0175">Coiled coil</keyword>
<name>A0A0N4VE09_ENTVE</name>
<gene>
    <name evidence="2" type="ORF">EVEC_LOCUS8342</name>
</gene>
<dbReference type="WBParaSite" id="EVEC_0000889001-mRNA-1">
    <property type="protein sequence ID" value="EVEC_0000889001-mRNA-1"/>
    <property type="gene ID" value="EVEC_0000889001"/>
</dbReference>
<dbReference type="AlphaFoldDB" id="A0A0N4VE09"/>
<reference evidence="4" key="1">
    <citation type="submission" date="2017-02" db="UniProtKB">
        <authorList>
            <consortium name="WormBaseParasite"/>
        </authorList>
    </citation>
    <scope>IDENTIFICATION</scope>
</reference>
<evidence type="ECO:0000256" key="1">
    <source>
        <dbReference type="SAM" id="Coils"/>
    </source>
</evidence>
<feature type="coiled-coil region" evidence="1">
    <location>
        <begin position="33"/>
        <end position="74"/>
    </location>
</feature>
<evidence type="ECO:0000313" key="3">
    <source>
        <dbReference type="Proteomes" id="UP000274131"/>
    </source>
</evidence>
<dbReference type="Proteomes" id="UP000274131">
    <property type="component" value="Unassembled WGS sequence"/>
</dbReference>
<reference evidence="2 3" key="2">
    <citation type="submission" date="2018-10" db="EMBL/GenBank/DDBJ databases">
        <authorList>
            <consortium name="Pathogen Informatics"/>
        </authorList>
    </citation>
    <scope>NUCLEOTIDE SEQUENCE [LARGE SCALE GENOMIC DNA]</scope>
</reference>
<evidence type="ECO:0000313" key="4">
    <source>
        <dbReference type="WBParaSite" id="EVEC_0000889001-mRNA-1"/>
    </source>
</evidence>
<evidence type="ECO:0000313" key="2">
    <source>
        <dbReference type="EMBL" id="VDD93591.1"/>
    </source>
</evidence>